<dbReference type="InterPro" id="IPR015927">
    <property type="entry name" value="Peptidase_S24_S26A/B/C"/>
</dbReference>
<evidence type="ECO:0000313" key="6">
    <source>
        <dbReference type="Proteomes" id="UP001165652"/>
    </source>
</evidence>
<dbReference type="SUPFAM" id="SSF47413">
    <property type="entry name" value="lambda repressor-like DNA-binding domains"/>
    <property type="match status" value="1"/>
</dbReference>
<feature type="domain" description="HTH cro/C1-type" evidence="4">
    <location>
        <begin position="32"/>
        <end position="72"/>
    </location>
</feature>
<dbReference type="PANTHER" id="PTHR40661">
    <property type="match status" value="1"/>
</dbReference>
<dbReference type="Gene3D" id="1.10.260.40">
    <property type="entry name" value="lambda repressor-like DNA-binding domains"/>
    <property type="match status" value="1"/>
</dbReference>
<keyword evidence="1" id="KW-0805">Transcription regulation</keyword>
<dbReference type="PANTHER" id="PTHR40661:SF3">
    <property type="entry name" value="FELS-1 PROPHAGE TRANSCRIPTIONAL REGULATOR"/>
    <property type="match status" value="1"/>
</dbReference>
<sequence>MARADELWELTRTGLFDRLKRAVQDAGGNAFVSARSGVPLSTLNTYLAGATMPSLAKLASVARACGISLDYLVTGKGEAVETTKNWPERLILIQSLAFRASAGDGLLIVDEESETTPFPRQILDRLGLKASKVRLLEAAGNSMSPTIEDGDPLLVELGETSVADGRIYVFTIGDQVLVKRLRRRGSCLLMRADNRELYPDEEDVPTVEPVRIIGRVRWVGRSL</sequence>
<evidence type="ECO:0000259" key="4">
    <source>
        <dbReference type="PROSITE" id="PS50943"/>
    </source>
</evidence>
<protein>
    <submittedName>
        <fullName evidence="5">XRE family transcriptional regulator</fullName>
    </submittedName>
</protein>
<dbReference type="Proteomes" id="UP001165652">
    <property type="component" value="Unassembled WGS sequence"/>
</dbReference>
<dbReference type="Gene3D" id="2.10.109.10">
    <property type="entry name" value="Umud Fragment, subunit A"/>
    <property type="match status" value="1"/>
</dbReference>
<accession>A0ABT5JEU2</accession>
<dbReference type="InterPro" id="IPR036286">
    <property type="entry name" value="LexA/Signal_pep-like_sf"/>
</dbReference>
<dbReference type="SUPFAM" id="SSF51306">
    <property type="entry name" value="LexA/Signal peptidase"/>
    <property type="match status" value="1"/>
</dbReference>
<keyword evidence="3" id="KW-0804">Transcription</keyword>
<evidence type="ECO:0000313" key="5">
    <source>
        <dbReference type="EMBL" id="MDC7788018.1"/>
    </source>
</evidence>
<evidence type="ECO:0000256" key="1">
    <source>
        <dbReference type="ARBA" id="ARBA00023015"/>
    </source>
</evidence>
<dbReference type="EMBL" id="JAQQLI010000035">
    <property type="protein sequence ID" value="MDC7788018.1"/>
    <property type="molecule type" value="Genomic_DNA"/>
</dbReference>
<keyword evidence="6" id="KW-1185">Reference proteome</keyword>
<dbReference type="Pfam" id="PF01381">
    <property type="entry name" value="HTH_3"/>
    <property type="match status" value="1"/>
</dbReference>
<dbReference type="CDD" id="cd06529">
    <property type="entry name" value="S24_LexA-like"/>
    <property type="match status" value="1"/>
</dbReference>
<dbReference type="RefSeq" id="WP_272778854.1">
    <property type="nucleotide sequence ID" value="NZ_JAQQLI010000035.1"/>
</dbReference>
<organism evidence="5 6">
    <name type="scientific">Rhodoplanes tepidamans</name>
    <name type="common">Rhodoplanes cryptolactis</name>
    <dbReference type="NCBI Taxonomy" id="200616"/>
    <lineage>
        <taxon>Bacteria</taxon>
        <taxon>Pseudomonadati</taxon>
        <taxon>Pseudomonadota</taxon>
        <taxon>Alphaproteobacteria</taxon>
        <taxon>Hyphomicrobiales</taxon>
        <taxon>Nitrobacteraceae</taxon>
        <taxon>Rhodoplanes</taxon>
    </lineage>
</organism>
<evidence type="ECO:0000256" key="2">
    <source>
        <dbReference type="ARBA" id="ARBA00023125"/>
    </source>
</evidence>
<keyword evidence="2" id="KW-0238">DNA-binding</keyword>
<evidence type="ECO:0000256" key="3">
    <source>
        <dbReference type="ARBA" id="ARBA00023163"/>
    </source>
</evidence>
<dbReference type="InterPro" id="IPR010982">
    <property type="entry name" value="Lambda_DNA-bd_dom_sf"/>
</dbReference>
<dbReference type="InterPro" id="IPR001387">
    <property type="entry name" value="Cro/C1-type_HTH"/>
</dbReference>
<proteinExistence type="predicted"/>
<gene>
    <name evidence="5" type="ORF">PQJ73_20200</name>
</gene>
<comment type="caution">
    <text evidence="5">The sequence shown here is derived from an EMBL/GenBank/DDBJ whole genome shotgun (WGS) entry which is preliminary data.</text>
</comment>
<name>A0ABT5JEU2_RHOTP</name>
<dbReference type="InterPro" id="IPR039418">
    <property type="entry name" value="LexA-like"/>
</dbReference>
<reference evidence="5" key="1">
    <citation type="journal article" date="2023" name="Microbiol Resour">
        <title>Genome Sequences of Rhodoplanes serenus and Two Thermotolerant Strains, Rhodoplanes tepidamans and 'Rhodoplanes cryptolactis,' Further Refine the Genus.</title>
        <authorList>
            <person name="Rayyan A.A."/>
            <person name="Kyndt J.A."/>
        </authorList>
    </citation>
    <scope>NUCLEOTIDE SEQUENCE</scope>
    <source>
        <strain evidence="5">DSM 9987</strain>
    </source>
</reference>
<dbReference type="PROSITE" id="PS50943">
    <property type="entry name" value="HTH_CROC1"/>
    <property type="match status" value="1"/>
</dbReference>
<dbReference type="Pfam" id="PF00717">
    <property type="entry name" value="Peptidase_S24"/>
    <property type="match status" value="1"/>
</dbReference>
<reference evidence="5" key="2">
    <citation type="submission" date="2023-02" db="EMBL/GenBank/DDBJ databases">
        <authorList>
            <person name="Rayyan A."/>
            <person name="Meyer T."/>
            <person name="Kyndt J.A."/>
        </authorList>
    </citation>
    <scope>NUCLEOTIDE SEQUENCE</scope>
    <source>
        <strain evidence="5">DSM 9987</strain>
    </source>
</reference>
<dbReference type="CDD" id="cd00093">
    <property type="entry name" value="HTH_XRE"/>
    <property type="match status" value="1"/>
</dbReference>